<keyword evidence="3" id="KW-1185">Reference proteome</keyword>
<organism evidence="2 3">
    <name type="scientific">Mycena venus</name>
    <dbReference type="NCBI Taxonomy" id="2733690"/>
    <lineage>
        <taxon>Eukaryota</taxon>
        <taxon>Fungi</taxon>
        <taxon>Dikarya</taxon>
        <taxon>Basidiomycota</taxon>
        <taxon>Agaricomycotina</taxon>
        <taxon>Agaricomycetes</taxon>
        <taxon>Agaricomycetidae</taxon>
        <taxon>Agaricales</taxon>
        <taxon>Marasmiineae</taxon>
        <taxon>Mycenaceae</taxon>
        <taxon>Mycena</taxon>
    </lineage>
</organism>
<evidence type="ECO:0000259" key="1">
    <source>
        <dbReference type="PROSITE" id="PS50181"/>
    </source>
</evidence>
<proteinExistence type="predicted"/>
<evidence type="ECO:0000313" key="2">
    <source>
        <dbReference type="EMBL" id="KAF7366182.1"/>
    </source>
</evidence>
<protein>
    <recommendedName>
        <fullName evidence="1">F-box domain-containing protein</fullName>
    </recommendedName>
</protein>
<dbReference type="Proteomes" id="UP000620124">
    <property type="component" value="Unassembled WGS sequence"/>
</dbReference>
<accession>A0A8H6YVW2</accession>
<dbReference type="AlphaFoldDB" id="A0A8H6YVW2"/>
<dbReference type="CDD" id="cd09917">
    <property type="entry name" value="F-box_SF"/>
    <property type="match status" value="1"/>
</dbReference>
<dbReference type="InterPro" id="IPR036047">
    <property type="entry name" value="F-box-like_dom_sf"/>
</dbReference>
<dbReference type="Pfam" id="PF12937">
    <property type="entry name" value="F-box-like"/>
    <property type="match status" value="1"/>
</dbReference>
<dbReference type="SUPFAM" id="SSF81383">
    <property type="entry name" value="F-box domain"/>
    <property type="match status" value="1"/>
</dbReference>
<name>A0A8H6YVW2_9AGAR</name>
<gene>
    <name evidence="2" type="ORF">MVEN_00495200</name>
</gene>
<feature type="domain" description="F-box" evidence="1">
    <location>
        <begin position="2"/>
        <end position="47"/>
    </location>
</feature>
<dbReference type="OrthoDB" id="3054030at2759"/>
<reference evidence="2" key="1">
    <citation type="submission" date="2020-05" db="EMBL/GenBank/DDBJ databases">
        <title>Mycena genomes resolve the evolution of fungal bioluminescence.</title>
        <authorList>
            <person name="Tsai I.J."/>
        </authorList>
    </citation>
    <scope>NUCLEOTIDE SEQUENCE</scope>
    <source>
        <strain evidence="2">CCC161011</strain>
    </source>
</reference>
<dbReference type="InterPro" id="IPR001810">
    <property type="entry name" value="F-box_dom"/>
</dbReference>
<sequence>MSSGMLDLPTEILELIFEPLPNESLLCIALLSRRLNAIALSFYFQRCNDIDLVAKSAELTLSPARWDAVCALQISIATPPLERLKCTIPRPPGSINAYYLELMKRLETLIARLSRLREVAVELRVGVGRRPWVISARSSPWQRAWVAQVEALLKCIVRQDCRCLTFIDDTYYLEESYQDQFYGLFPCIKERLPAGGKNLPPLATTAVPCPTLSFDLPRHQIRHSLQAAQL</sequence>
<dbReference type="PROSITE" id="PS50181">
    <property type="entry name" value="FBOX"/>
    <property type="match status" value="1"/>
</dbReference>
<comment type="caution">
    <text evidence="2">The sequence shown here is derived from an EMBL/GenBank/DDBJ whole genome shotgun (WGS) entry which is preliminary data.</text>
</comment>
<dbReference type="EMBL" id="JACAZI010000003">
    <property type="protein sequence ID" value="KAF7366182.1"/>
    <property type="molecule type" value="Genomic_DNA"/>
</dbReference>
<evidence type="ECO:0000313" key="3">
    <source>
        <dbReference type="Proteomes" id="UP000620124"/>
    </source>
</evidence>